<evidence type="ECO:0000313" key="2">
    <source>
        <dbReference type="EMBL" id="CAG2217635.1"/>
    </source>
</evidence>
<proteinExistence type="predicted"/>
<feature type="region of interest" description="Disordered" evidence="1">
    <location>
        <begin position="262"/>
        <end position="318"/>
    </location>
</feature>
<sequence length="318" mass="36693">MSNTQNKDQIENDLQASQPGVNKGRPKSVSRTENEGWNCQLCNVLYKKKTDKVLECDYCRKHNCISCLSMPATLYNHLSNRADIKWFCALCNETVEKNLRHDREIEEKCRLFMEKFEQRVVTLETKVEQMVTVETVKTIINEEFKSEITPHSGHASATTPDDVITETVKEMKDRERRKNNAIFFNVPEPKSNVKSEKSAQDTESITDIGKRIDVEMEKGNIINTLRLGKKHEEENKHRPLLVTFDSDTIKRNVFKNFSKLRDESDFGSDDNNNIGISHDMTPKEKEELTQLKEKAKEKEEKSQGNSGSEYEAHRGQCT</sequence>
<accession>A0A8S3SLA2</accession>
<protein>
    <submittedName>
        <fullName evidence="2">Uncharacterized protein</fullName>
    </submittedName>
</protein>
<organism evidence="2 3">
    <name type="scientific">Mytilus edulis</name>
    <name type="common">Blue mussel</name>
    <dbReference type="NCBI Taxonomy" id="6550"/>
    <lineage>
        <taxon>Eukaryota</taxon>
        <taxon>Metazoa</taxon>
        <taxon>Spiralia</taxon>
        <taxon>Lophotrochozoa</taxon>
        <taxon>Mollusca</taxon>
        <taxon>Bivalvia</taxon>
        <taxon>Autobranchia</taxon>
        <taxon>Pteriomorphia</taxon>
        <taxon>Mytilida</taxon>
        <taxon>Mytiloidea</taxon>
        <taxon>Mytilidae</taxon>
        <taxon>Mytilinae</taxon>
        <taxon>Mytilus</taxon>
    </lineage>
</organism>
<evidence type="ECO:0000313" key="3">
    <source>
        <dbReference type="Proteomes" id="UP000683360"/>
    </source>
</evidence>
<dbReference type="PANTHER" id="PTHR37445:SF3">
    <property type="entry name" value="ZINC FINGER PHD-TYPE DOMAIN-CONTAINING PROTEIN"/>
    <property type="match status" value="1"/>
</dbReference>
<name>A0A8S3SLA2_MYTED</name>
<feature type="compositionally biased region" description="Basic and acidic residues" evidence="1">
    <location>
        <begin position="280"/>
        <end position="302"/>
    </location>
</feature>
<dbReference type="OrthoDB" id="6089128at2759"/>
<reference evidence="2" key="1">
    <citation type="submission" date="2021-03" db="EMBL/GenBank/DDBJ databases">
        <authorList>
            <person name="Bekaert M."/>
        </authorList>
    </citation>
    <scope>NUCLEOTIDE SEQUENCE</scope>
</reference>
<dbReference type="PANTHER" id="PTHR37445">
    <property type="entry name" value="PROTEIN CBG24663"/>
    <property type="match status" value="1"/>
</dbReference>
<dbReference type="Gene3D" id="3.30.40.10">
    <property type="entry name" value="Zinc/RING finger domain, C3HC4 (zinc finger)"/>
    <property type="match status" value="1"/>
</dbReference>
<keyword evidence="3" id="KW-1185">Reference proteome</keyword>
<dbReference type="EMBL" id="CAJPWZ010001554">
    <property type="protein sequence ID" value="CAG2217635.1"/>
    <property type="molecule type" value="Genomic_DNA"/>
</dbReference>
<gene>
    <name evidence="2" type="ORF">MEDL_31297</name>
</gene>
<dbReference type="SUPFAM" id="SSF57903">
    <property type="entry name" value="FYVE/PHD zinc finger"/>
    <property type="match status" value="1"/>
</dbReference>
<feature type="compositionally biased region" description="Polar residues" evidence="1">
    <location>
        <begin position="1"/>
        <end position="20"/>
    </location>
</feature>
<dbReference type="Proteomes" id="UP000683360">
    <property type="component" value="Unassembled WGS sequence"/>
</dbReference>
<dbReference type="AlphaFoldDB" id="A0A8S3SLA2"/>
<dbReference type="InterPro" id="IPR011011">
    <property type="entry name" value="Znf_FYVE_PHD"/>
</dbReference>
<comment type="caution">
    <text evidence="2">The sequence shown here is derived from an EMBL/GenBank/DDBJ whole genome shotgun (WGS) entry which is preliminary data.</text>
</comment>
<feature type="region of interest" description="Disordered" evidence="1">
    <location>
        <begin position="1"/>
        <end position="32"/>
    </location>
</feature>
<dbReference type="InterPro" id="IPR013083">
    <property type="entry name" value="Znf_RING/FYVE/PHD"/>
</dbReference>
<evidence type="ECO:0000256" key="1">
    <source>
        <dbReference type="SAM" id="MobiDB-lite"/>
    </source>
</evidence>